<sequence length="102" mass="11659">MSQDEGTAYICRKNFQVIIVQAVCDHTMKFTHCYTGEVGSVHDAKVLRNSELWSYMTTGAEEKFPNNMHLLGDKAYPLSQTLLIPYKTYGQLNSQQRNLIIN</sequence>
<dbReference type="Pfam" id="PF13359">
    <property type="entry name" value="DDE_Tnp_4"/>
    <property type="match status" value="1"/>
</dbReference>
<dbReference type="Proteomes" id="UP000694920">
    <property type="component" value="Unplaced"/>
</dbReference>
<feature type="domain" description="DDE Tnp4" evidence="3">
    <location>
        <begin position="4"/>
        <end position="97"/>
    </location>
</feature>
<protein>
    <submittedName>
        <fullName evidence="5">Uncharacterized protein LOC107268626</fullName>
    </submittedName>
</protein>
<dbReference type="RefSeq" id="XP_024941873.1">
    <property type="nucleotide sequence ID" value="XM_025086105.1"/>
</dbReference>
<dbReference type="AlphaFoldDB" id="A0AAJ7RJ26"/>
<comment type="cofactor">
    <cofactor evidence="1">
        <name>a divalent metal cation</name>
        <dbReference type="ChEBI" id="CHEBI:60240"/>
    </cofactor>
</comment>
<keyword evidence="4" id="KW-1185">Reference proteome</keyword>
<dbReference type="GO" id="GO:0046872">
    <property type="term" value="F:metal ion binding"/>
    <property type="evidence" value="ECO:0007669"/>
    <property type="project" value="UniProtKB-KW"/>
</dbReference>
<evidence type="ECO:0000313" key="5">
    <source>
        <dbReference type="RefSeq" id="XP_024941873.1"/>
    </source>
</evidence>
<gene>
    <name evidence="5" type="primary">LOC107268626</name>
</gene>
<organism evidence="4 5">
    <name type="scientific">Cephus cinctus</name>
    <name type="common">Wheat stem sawfly</name>
    <dbReference type="NCBI Taxonomy" id="211228"/>
    <lineage>
        <taxon>Eukaryota</taxon>
        <taxon>Metazoa</taxon>
        <taxon>Ecdysozoa</taxon>
        <taxon>Arthropoda</taxon>
        <taxon>Hexapoda</taxon>
        <taxon>Insecta</taxon>
        <taxon>Pterygota</taxon>
        <taxon>Neoptera</taxon>
        <taxon>Endopterygota</taxon>
        <taxon>Hymenoptera</taxon>
        <taxon>Cephoidea</taxon>
        <taxon>Cephidae</taxon>
        <taxon>Cephus</taxon>
    </lineage>
</organism>
<evidence type="ECO:0000256" key="2">
    <source>
        <dbReference type="ARBA" id="ARBA00022723"/>
    </source>
</evidence>
<evidence type="ECO:0000256" key="1">
    <source>
        <dbReference type="ARBA" id="ARBA00001968"/>
    </source>
</evidence>
<reference evidence="5" key="1">
    <citation type="submission" date="2025-08" db="UniProtKB">
        <authorList>
            <consortium name="RefSeq"/>
        </authorList>
    </citation>
    <scope>IDENTIFICATION</scope>
</reference>
<keyword evidence="2" id="KW-0479">Metal-binding</keyword>
<name>A0AAJ7RJ26_CEPCN</name>
<accession>A0AAJ7RJ26</accession>
<dbReference type="GeneID" id="107268626"/>
<proteinExistence type="predicted"/>
<dbReference type="KEGG" id="ccin:107268626"/>
<evidence type="ECO:0000313" key="4">
    <source>
        <dbReference type="Proteomes" id="UP000694920"/>
    </source>
</evidence>
<evidence type="ECO:0000259" key="3">
    <source>
        <dbReference type="Pfam" id="PF13359"/>
    </source>
</evidence>
<dbReference type="InterPro" id="IPR027806">
    <property type="entry name" value="HARBI1_dom"/>
</dbReference>